<dbReference type="AlphaFoldDB" id="A0A3N2G6E0"/>
<dbReference type="EMBL" id="RKHY01000002">
    <property type="protein sequence ID" value="ROS32117.1"/>
    <property type="molecule type" value="Genomic_DNA"/>
</dbReference>
<reference evidence="2 3" key="1">
    <citation type="submission" date="2018-11" db="EMBL/GenBank/DDBJ databases">
        <title>Sequencing the genomes of 1000 actinobacteria strains.</title>
        <authorList>
            <person name="Klenk H.-P."/>
        </authorList>
    </citation>
    <scope>NUCLEOTIDE SEQUENCE [LARGE SCALE GENOMIC DNA]</scope>
    <source>
        <strain evidence="2 3">DSM 44348</strain>
    </source>
</reference>
<dbReference type="Proteomes" id="UP000274843">
    <property type="component" value="Unassembled WGS sequence"/>
</dbReference>
<protein>
    <submittedName>
        <fullName evidence="2">Uncharacterized protein</fullName>
    </submittedName>
</protein>
<evidence type="ECO:0000313" key="2">
    <source>
        <dbReference type="EMBL" id="ROS32117.1"/>
    </source>
</evidence>
<accession>A0A3N2G6E0</accession>
<feature type="region of interest" description="Disordered" evidence="1">
    <location>
        <begin position="1"/>
        <end position="22"/>
    </location>
</feature>
<name>A0A3N2G6E0_9PSEU</name>
<gene>
    <name evidence="2" type="ORF">EDD35_7860</name>
</gene>
<organism evidence="2 3">
    <name type="scientific">Amycolatopsis thermoflava</name>
    <dbReference type="NCBI Taxonomy" id="84480"/>
    <lineage>
        <taxon>Bacteria</taxon>
        <taxon>Bacillati</taxon>
        <taxon>Actinomycetota</taxon>
        <taxon>Actinomycetes</taxon>
        <taxon>Pseudonocardiales</taxon>
        <taxon>Pseudonocardiaceae</taxon>
        <taxon>Amycolatopsis</taxon>
        <taxon>Amycolatopsis methanolica group</taxon>
    </lineage>
</organism>
<comment type="caution">
    <text evidence="2">The sequence shown here is derived from an EMBL/GenBank/DDBJ whole genome shotgun (WGS) entry which is preliminary data.</text>
</comment>
<proteinExistence type="predicted"/>
<keyword evidence="3" id="KW-1185">Reference proteome</keyword>
<sequence>MPPARVIKRRAVDPGPGIRSNHDRHVKDRITLFLSLRGHTCVREPLQIYLVNTALTFGRDHLGMPRWPVIVDRIRLLLTDLSRPAWREPERGARRPFPKPCSSG</sequence>
<evidence type="ECO:0000256" key="1">
    <source>
        <dbReference type="SAM" id="MobiDB-lite"/>
    </source>
</evidence>
<evidence type="ECO:0000313" key="3">
    <source>
        <dbReference type="Proteomes" id="UP000274843"/>
    </source>
</evidence>